<evidence type="ECO:0000256" key="1">
    <source>
        <dbReference type="SAM" id="SignalP"/>
    </source>
</evidence>
<name>A0A179GFH5_PURLI</name>
<comment type="caution">
    <text evidence="5">The sequence shown here is derived from an EMBL/GenBank/DDBJ whole genome shotgun (WGS) entry which is preliminary data.</text>
</comment>
<dbReference type="Gene3D" id="2.60.40.1610">
    <property type="entry name" value="Domain of unknown function DUF1254"/>
    <property type="match status" value="1"/>
</dbReference>
<dbReference type="Pfam" id="PF06863">
    <property type="entry name" value="DUF1254"/>
    <property type="match status" value="1"/>
</dbReference>
<dbReference type="Proteomes" id="UP000078240">
    <property type="component" value="Unassembled WGS sequence"/>
</dbReference>
<reference evidence="5 6" key="1">
    <citation type="submission" date="2016-01" db="EMBL/GenBank/DDBJ databases">
        <title>Biosynthesis of antibiotic leucinostatins and their inhibition on Phytophthora in bio-control Purpureocillium lilacinum.</title>
        <authorList>
            <person name="Wang G."/>
            <person name="Liu Z."/>
            <person name="Lin R."/>
            <person name="Li E."/>
            <person name="Mao Z."/>
            <person name="Ling J."/>
            <person name="Yin W."/>
            <person name="Xie B."/>
        </authorList>
    </citation>
    <scope>NUCLEOTIDE SEQUENCE [LARGE SCALE GENOMIC DNA]</scope>
    <source>
        <strain evidence="5">PLBJ-1</strain>
    </source>
</reference>
<dbReference type="AlphaFoldDB" id="A0A179GFH5"/>
<dbReference type="Gene3D" id="2.160.20.10">
    <property type="entry name" value="Single-stranded right-handed beta-helix, Pectin lyase-like"/>
    <property type="match status" value="1"/>
</dbReference>
<proteinExistence type="predicted"/>
<dbReference type="Gene3D" id="2.60.120.600">
    <property type="entry name" value="Domain of unknown function DUF1214, C-terminal domain"/>
    <property type="match status" value="1"/>
</dbReference>
<feature type="domain" description="Right handed beta helix" evidence="4">
    <location>
        <begin position="185"/>
        <end position="360"/>
    </location>
</feature>
<dbReference type="EMBL" id="LSBH01000007">
    <property type="protein sequence ID" value="OAQ76594.1"/>
    <property type="molecule type" value="Genomic_DNA"/>
</dbReference>
<dbReference type="InterPro" id="IPR010621">
    <property type="entry name" value="DUF1214"/>
</dbReference>
<evidence type="ECO:0000313" key="5">
    <source>
        <dbReference type="EMBL" id="OAQ76594.1"/>
    </source>
</evidence>
<dbReference type="SMART" id="SM00710">
    <property type="entry name" value="PbH1"/>
    <property type="match status" value="5"/>
</dbReference>
<organism evidence="5 6">
    <name type="scientific">Purpureocillium lilacinum</name>
    <name type="common">Paecilomyces lilacinus</name>
    <dbReference type="NCBI Taxonomy" id="33203"/>
    <lineage>
        <taxon>Eukaryota</taxon>
        <taxon>Fungi</taxon>
        <taxon>Dikarya</taxon>
        <taxon>Ascomycota</taxon>
        <taxon>Pezizomycotina</taxon>
        <taxon>Sordariomycetes</taxon>
        <taxon>Hypocreomycetidae</taxon>
        <taxon>Hypocreales</taxon>
        <taxon>Ophiocordycipitaceae</taxon>
        <taxon>Purpureocillium</taxon>
    </lineage>
</organism>
<sequence length="899" mass="97015">MKAPLVPVALLATLSAAAPGNYYIDCSAPTAGNGTLEGPWNSLDAANKFTFRPGDTLALKSNVTCAGTLSPLGSGNSTDPIRLTSYPADSILGPPVVDGNGANSSLLLTNQDYWRISKLAFTNPAASLGRRQGILIMADDGKAHFGITIDHNHVFDVAGQTNKANFSADFANSAGIELGALNGSTYVDVWVRDNVVNDCGGGGIKVRPGQMDVNGKNIRVSHNSIDACGGDGILISYADSPSIDHNVASNLGKGKYPWTGGNFAGMWVMASHNPVMRHNVVYGSIMSLYDSQAFDCDWGVSGTCLVEYNYSHDNAGGAFLDCDGCGISRGTKQIVRYNIFENDCRMISVSEHSSLEFYNNIMYCTEKDFNIHVPQTTRFANNIFVGRSNASLPVASGITWDNNIFETVTPPTENGLVGDPKFLKPGVSGKTLGAGFGYRLREGSLALGTGKVIENSGGFDYFGNAVEANYGYPLYALGEFLQPLGKDVKTNRFYHQAKLAEPGAIAVVRPNVDTVYSELFIDLSTSDLVLTVPEFDGRYWSQAFFDLYANNIGNIGNLGKDKPGKYLVRYTPDNAGVQYKGVEGGFKAYINVPTPYVISITRILVQSAKGDIDKVHGFQKRLLVTERPRFDTSTVPRFNLSLFWDPAHRPGPKTSVEVAILRLTAALAGHNQPYLPQDRTWVAGLLKNAGIAGGRFTQPQGTNLTKATAAANASVAALRATPGFVENLGNNWTLNQPMGLYGSYYQARYFIAARGYLAITKEQVLYPATPTLELGANQSYIIRFSRRPKTADGGFWSLTVYGPDQFLVPNPLKRYALGDRSNLTFPDGRPLSKGADGPFDILVQPSDVKPPSNWTSNWLPVNAGGGQFSINLRFYGATDELADGSYTYPKFILGGSVRG</sequence>
<dbReference type="Pfam" id="PF06742">
    <property type="entry name" value="DUF1214"/>
    <property type="match status" value="1"/>
</dbReference>
<gene>
    <name evidence="5" type="ORF">VFPBJ_08954</name>
</gene>
<feature type="chain" id="PRO_5008102600" evidence="1">
    <location>
        <begin position="18"/>
        <end position="899"/>
    </location>
</feature>
<evidence type="ECO:0000313" key="6">
    <source>
        <dbReference type="Proteomes" id="UP000078240"/>
    </source>
</evidence>
<evidence type="ECO:0000259" key="3">
    <source>
        <dbReference type="Pfam" id="PF06863"/>
    </source>
</evidence>
<dbReference type="InterPro" id="IPR006626">
    <property type="entry name" value="PbH1"/>
</dbReference>
<dbReference type="PANTHER" id="PTHR36509:SF2">
    <property type="entry name" value="BLL3101 PROTEIN"/>
    <property type="match status" value="1"/>
</dbReference>
<accession>A0A179GFH5</accession>
<dbReference type="InterPro" id="IPR039448">
    <property type="entry name" value="Beta_helix"/>
</dbReference>
<dbReference type="Pfam" id="PF13229">
    <property type="entry name" value="Beta_helix"/>
    <property type="match status" value="1"/>
</dbReference>
<dbReference type="SUPFAM" id="SSF160935">
    <property type="entry name" value="VPA0735-like"/>
    <property type="match status" value="1"/>
</dbReference>
<feature type="domain" description="DUF1214" evidence="2">
    <location>
        <begin position="774"/>
        <end position="878"/>
    </location>
</feature>
<dbReference type="SUPFAM" id="SSF51126">
    <property type="entry name" value="Pectin lyase-like"/>
    <property type="match status" value="1"/>
</dbReference>
<keyword evidence="1" id="KW-0732">Signal</keyword>
<dbReference type="InterPro" id="IPR012334">
    <property type="entry name" value="Pectin_lyas_fold"/>
</dbReference>
<protein>
    <submittedName>
        <fullName evidence="5">Ig group 2 domain-containingprotein</fullName>
    </submittedName>
</protein>
<evidence type="ECO:0000259" key="4">
    <source>
        <dbReference type="Pfam" id="PF13229"/>
    </source>
</evidence>
<dbReference type="PANTHER" id="PTHR36509">
    <property type="entry name" value="BLL3101 PROTEIN"/>
    <property type="match status" value="1"/>
</dbReference>
<dbReference type="InterPro" id="IPR037049">
    <property type="entry name" value="DUF1214_C_sf"/>
</dbReference>
<evidence type="ECO:0000259" key="2">
    <source>
        <dbReference type="Pfam" id="PF06742"/>
    </source>
</evidence>
<feature type="signal peptide" evidence="1">
    <location>
        <begin position="1"/>
        <end position="17"/>
    </location>
</feature>
<dbReference type="InterPro" id="IPR011050">
    <property type="entry name" value="Pectin_lyase_fold/virulence"/>
</dbReference>
<feature type="domain" description="DUF1254" evidence="3">
    <location>
        <begin position="491"/>
        <end position="625"/>
    </location>
</feature>
<dbReference type="InterPro" id="IPR010679">
    <property type="entry name" value="DUF1254"/>
</dbReference>
<dbReference type="InterPro" id="IPR037050">
    <property type="entry name" value="DUF1254_sf"/>
</dbReference>